<dbReference type="EMBL" id="JBEGDG010000001">
    <property type="protein sequence ID" value="MEQ6353311.1"/>
    <property type="molecule type" value="Genomic_DNA"/>
</dbReference>
<name>A0ABV1MLD6_9BACI</name>
<evidence type="ECO:0000313" key="1">
    <source>
        <dbReference type="EMBL" id="MEQ6353311.1"/>
    </source>
</evidence>
<evidence type="ECO:0000313" key="2">
    <source>
        <dbReference type="Proteomes" id="UP001478862"/>
    </source>
</evidence>
<proteinExistence type="predicted"/>
<organism evidence="1 2">
    <name type="scientific">Lysinibacillus zambalensis</name>
    <dbReference type="NCBI Taxonomy" id="3160866"/>
    <lineage>
        <taxon>Bacteria</taxon>
        <taxon>Bacillati</taxon>
        <taxon>Bacillota</taxon>
        <taxon>Bacilli</taxon>
        <taxon>Bacillales</taxon>
        <taxon>Bacillaceae</taxon>
        <taxon>Lysinibacillus</taxon>
    </lineage>
</organism>
<keyword evidence="2" id="KW-1185">Reference proteome</keyword>
<reference evidence="1 2" key="1">
    <citation type="submission" date="2024-06" db="EMBL/GenBank/DDBJ databases">
        <title>Lysinibacillus zambalefons sp. nov., a Novel Firmicute Isolated from the Poon Bato Zambales Hyperalkaline Spring.</title>
        <authorList>
            <person name="Aja J.A."/>
            <person name="Lazaro J.E.H."/>
            <person name="Llorin L.D."/>
            <person name="Lim K.R."/>
            <person name="Teodosio J."/>
            <person name="Dalisay D.S."/>
        </authorList>
    </citation>
    <scope>NUCLEOTIDE SEQUENCE [LARGE SCALE GENOMIC DNA]</scope>
    <source>
        <strain evidence="1 2">M3</strain>
    </source>
</reference>
<dbReference type="RefSeq" id="WP_349658314.1">
    <property type="nucleotide sequence ID" value="NZ_JBEGDG010000001.1"/>
</dbReference>
<comment type="caution">
    <text evidence="1">The sequence shown here is derived from an EMBL/GenBank/DDBJ whole genome shotgun (WGS) entry which is preliminary data.</text>
</comment>
<sequence>MLTRSKHLYHFAWYIKVEDFSNNKFEPNKPMTRDVMSRWLANDLAHANVEYGKSIEEMANSSLTVIPIPEFLWW</sequence>
<gene>
    <name evidence="1" type="ORF">ABNX05_01635</name>
</gene>
<accession>A0ABV1MLD6</accession>
<protein>
    <submittedName>
        <fullName evidence="1">Uncharacterized protein</fullName>
    </submittedName>
</protein>
<dbReference type="Proteomes" id="UP001478862">
    <property type="component" value="Unassembled WGS sequence"/>
</dbReference>